<organism evidence="3 4">
    <name type="scientific">Lymnaea stagnalis</name>
    <name type="common">Great pond snail</name>
    <name type="synonym">Helix stagnalis</name>
    <dbReference type="NCBI Taxonomy" id="6523"/>
    <lineage>
        <taxon>Eukaryota</taxon>
        <taxon>Metazoa</taxon>
        <taxon>Spiralia</taxon>
        <taxon>Lophotrochozoa</taxon>
        <taxon>Mollusca</taxon>
        <taxon>Gastropoda</taxon>
        <taxon>Heterobranchia</taxon>
        <taxon>Euthyneura</taxon>
        <taxon>Panpulmonata</taxon>
        <taxon>Hygrophila</taxon>
        <taxon>Lymnaeoidea</taxon>
        <taxon>Lymnaeidae</taxon>
        <taxon>Lymnaea</taxon>
    </lineage>
</organism>
<dbReference type="PANTHER" id="PTHR22895:SF0">
    <property type="entry name" value="ARMADILLO REPEAT-CONTAINING PROTEIN 6"/>
    <property type="match status" value="1"/>
</dbReference>
<dbReference type="InterPro" id="IPR011989">
    <property type="entry name" value="ARM-like"/>
</dbReference>
<dbReference type="Proteomes" id="UP001497497">
    <property type="component" value="Unassembled WGS sequence"/>
</dbReference>
<reference evidence="3 4" key="1">
    <citation type="submission" date="2024-04" db="EMBL/GenBank/DDBJ databases">
        <authorList>
            <consortium name="Genoscope - CEA"/>
            <person name="William W."/>
        </authorList>
    </citation>
    <scope>NUCLEOTIDE SEQUENCE [LARGE SCALE GENOMIC DNA]</scope>
</reference>
<evidence type="ECO:0000313" key="3">
    <source>
        <dbReference type="EMBL" id="CAL1527713.1"/>
    </source>
</evidence>
<name>A0AAV2H2T6_LYMST</name>
<dbReference type="EMBL" id="CAXITT010000021">
    <property type="protein sequence ID" value="CAL1527713.1"/>
    <property type="molecule type" value="Genomic_DNA"/>
</dbReference>
<comment type="caution">
    <text evidence="3">The sequence shown here is derived from an EMBL/GenBank/DDBJ whole genome shotgun (WGS) entry which is preliminary data.</text>
</comment>
<keyword evidence="4" id="KW-1185">Reference proteome</keyword>
<feature type="domain" description="LRRK2 ARM repeat" evidence="2">
    <location>
        <begin position="332"/>
        <end position="449"/>
    </location>
</feature>
<gene>
    <name evidence="3" type="ORF">GSLYS_00001883001</name>
</gene>
<dbReference type="InterPro" id="IPR000225">
    <property type="entry name" value="Armadillo"/>
</dbReference>
<evidence type="ECO:0000313" key="4">
    <source>
        <dbReference type="Proteomes" id="UP001497497"/>
    </source>
</evidence>
<dbReference type="AlphaFoldDB" id="A0AAV2H2T6"/>
<dbReference type="SMART" id="SM00185">
    <property type="entry name" value="ARM"/>
    <property type="match status" value="5"/>
</dbReference>
<dbReference type="InterPro" id="IPR016024">
    <property type="entry name" value="ARM-type_fold"/>
</dbReference>
<dbReference type="GO" id="GO:0002244">
    <property type="term" value="P:hematopoietic progenitor cell differentiation"/>
    <property type="evidence" value="ECO:0007669"/>
    <property type="project" value="TreeGrafter"/>
</dbReference>
<dbReference type="Gene3D" id="1.25.10.10">
    <property type="entry name" value="Leucine-rich Repeat Variant"/>
    <property type="match status" value="2"/>
</dbReference>
<protein>
    <recommendedName>
        <fullName evidence="2">LRRK2 ARM repeat domain-containing protein</fullName>
    </recommendedName>
</protein>
<proteinExistence type="predicted"/>
<dbReference type="Pfam" id="PF23744">
    <property type="entry name" value="ARM_LRRK2"/>
    <property type="match status" value="1"/>
</dbReference>
<accession>A0AAV2H2T6</accession>
<dbReference type="InterPro" id="IPR056597">
    <property type="entry name" value="ARM_LRRK2"/>
</dbReference>
<keyword evidence="1" id="KW-0677">Repeat</keyword>
<sequence>MEKQISQKTFDDVVLENMSEFDMEPEEALQDAIKQFESQGVNLNIIVKDSSLYASGDGETKDHPVVSSLKEISALLNNNPDQREGILDNLAIFQKECDGDLARRCLAGSNGAYAVLLKALHSYKDDSENLIHVLASFCSLVNGQPDLIDQDGIELLINFLKQFKTSPNLLEAVVRAVRLNCVKHEGNRKAFIELDLIILLSELLTLHKTEAMLIKEVAICLRSLTMDDDVRVPFGSAHENAKTIVTDGAAFKAILQLCEEHINNPPVLAELFLTLGCLAVRDEFCQEVMDRGGVHFIINAFKSALKDKAIVRQALIVLKALAGNDEVKYEIAKLGGVELVVMAMITHQSNPSIAEAACKVLTAITLRNTENCHKVVEFQGHQHIVQAMKLHPNDVGVQKNACMALRNLVSRTKDLKDNILTLGAEILLNEAMNRHEEAHDEAKAALRDLGCKVELKELWKGERGTLQ</sequence>
<dbReference type="SUPFAM" id="SSF48371">
    <property type="entry name" value="ARM repeat"/>
    <property type="match status" value="1"/>
</dbReference>
<dbReference type="PANTHER" id="PTHR22895">
    <property type="entry name" value="ARMADILLO REPEAT-CONTAINING PROTEIN 6"/>
    <property type="match status" value="1"/>
</dbReference>
<evidence type="ECO:0000259" key="2">
    <source>
        <dbReference type="Pfam" id="PF23744"/>
    </source>
</evidence>
<evidence type="ECO:0000256" key="1">
    <source>
        <dbReference type="ARBA" id="ARBA00022737"/>
    </source>
</evidence>